<reference evidence="11 12" key="1">
    <citation type="submission" date="2019-05" db="EMBL/GenBank/DDBJ databases">
        <title>Another draft genome of Portunus trituberculatus and its Hox gene families provides insights of decapod evolution.</title>
        <authorList>
            <person name="Jeong J.-H."/>
            <person name="Song I."/>
            <person name="Kim S."/>
            <person name="Choi T."/>
            <person name="Kim D."/>
            <person name="Ryu S."/>
            <person name="Kim W."/>
        </authorList>
    </citation>
    <scope>NUCLEOTIDE SEQUENCE [LARGE SCALE GENOMIC DNA]</scope>
    <source>
        <tissue evidence="11">Muscle</tissue>
    </source>
</reference>
<keyword evidence="8" id="KW-0325">Glycoprotein</keyword>
<comment type="caution">
    <text evidence="11">The sequence shown here is derived from an EMBL/GenBank/DDBJ whole genome shotgun (WGS) entry which is preliminary data.</text>
</comment>
<keyword evidence="12" id="KW-1185">Reference proteome</keyword>
<evidence type="ECO:0000256" key="3">
    <source>
        <dbReference type="ARBA" id="ARBA00022475"/>
    </source>
</evidence>
<feature type="domain" description="Ionotropic glutamate receptor C-terminal" evidence="10">
    <location>
        <begin position="13"/>
        <end position="176"/>
    </location>
</feature>
<evidence type="ECO:0000256" key="8">
    <source>
        <dbReference type="ARBA" id="ARBA00023180"/>
    </source>
</evidence>
<keyword evidence="5 9" id="KW-1133">Transmembrane helix</keyword>
<protein>
    <recommendedName>
        <fullName evidence="10">Ionotropic glutamate receptor C-terminal domain-containing protein</fullName>
    </recommendedName>
</protein>
<organism evidence="11 12">
    <name type="scientific">Portunus trituberculatus</name>
    <name type="common">Swimming crab</name>
    <name type="synonym">Neptunus trituberculatus</name>
    <dbReference type="NCBI Taxonomy" id="210409"/>
    <lineage>
        <taxon>Eukaryota</taxon>
        <taxon>Metazoa</taxon>
        <taxon>Ecdysozoa</taxon>
        <taxon>Arthropoda</taxon>
        <taxon>Crustacea</taxon>
        <taxon>Multicrustacea</taxon>
        <taxon>Malacostraca</taxon>
        <taxon>Eumalacostraca</taxon>
        <taxon>Eucarida</taxon>
        <taxon>Decapoda</taxon>
        <taxon>Pleocyemata</taxon>
        <taxon>Brachyura</taxon>
        <taxon>Eubrachyura</taxon>
        <taxon>Portunoidea</taxon>
        <taxon>Portunidae</taxon>
        <taxon>Portuninae</taxon>
        <taxon>Portunus</taxon>
    </lineage>
</organism>
<evidence type="ECO:0000259" key="10">
    <source>
        <dbReference type="Pfam" id="PF00060"/>
    </source>
</evidence>
<keyword evidence="6 9" id="KW-0472">Membrane</keyword>
<evidence type="ECO:0000256" key="7">
    <source>
        <dbReference type="ARBA" id="ARBA00023170"/>
    </source>
</evidence>
<evidence type="ECO:0000256" key="9">
    <source>
        <dbReference type="SAM" id="Phobius"/>
    </source>
</evidence>
<feature type="transmembrane region" description="Helical" evidence="9">
    <location>
        <begin position="20"/>
        <end position="43"/>
    </location>
</feature>
<dbReference type="GO" id="GO:0015276">
    <property type="term" value="F:ligand-gated monoatomic ion channel activity"/>
    <property type="evidence" value="ECO:0007669"/>
    <property type="project" value="InterPro"/>
</dbReference>
<keyword evidence="4 9" id="KW-0812">Transmembrane</keyword>
<name>A0A5B7CR45_PORTR</name>
<dbReference type="PANTHER" id="PTHR42643">
    <property type="entry name" value="IONOTROPIC RECEPTOR 20A-RELATED"/>
    <property type="match status" value="1"/>
</dbReference>
<dbReference type="Gene3D" id="1.10.287.70">
    <property type="match status" value="1"/>
</dbReference>
<comment type="similarity">
    <text evidence="2">Belongs to the glutamate-gated ion channel (TC 1.A.10.1) family.</text>
</comment>
<comment type="subcellular location">
    <subcellularLocation>
        <location evidence="1">Cell membrane</location>
        <topology evidence="1">Multi-pass membrane protein</topology>
    </subcellularLocation>
</comment>
<evidence type="ECO:0000313" key="11">
    <source>
        <dbReference type="EMBL" id="MPC09953.1"/>
    </source>
</evidence>
<dbReference type="AlphaFoldDB" id="A0A5B7CR45"/>
<gene>
    <name evidence="11" type="ORF">E2C01_002573</name>
</gene>
<dbReference type="Pfam" id="PF00060">
    <property type="entry name" value="Lig_chan"/>
    <property type="match status" value="1"/>
</dbReference>
<sequence>MVETHPSTEGINSVTQVMVGWWWVLCIIITTAYRSSLISHLTVPGITRPINTFDDLLALEGWSWSAETGILNMADRDFFLGSPSPVVREVYRLMQVQGAPFLDAIKRLKQRLLESGLLAYWLSDVIKQRVRETPRNSREGQDASITQALLPSLGSGEVVLGIGHLQGVFYFLFAGFMVSVITLMCEQAFVLTSTTREVVAITKGYNGLRRACMEENQAQGGYFRRGCAGDGLEPSVFQPYPTFGECAVNLTFPAALATFNT</sequence>
<dbReference type="InterPro" id="IPR052192">
    <property type="entry name" value="Insect_Ionotropic_Sensory_Rcpt"/>
</dbReference>
<dbReference type="PANTHER" id="PTHR42643:SF24">
    <property type="entry name" value="IONOTROPIC RECEPTOR 60A"/>
    <property type="match status" value="1"/>
</dbReference>
<dbReference type="OrthoDB" id="6373973at2759"/>
<evidence type="ECO:0000256" key="4">
    <source>
        <dbReference type="ARBA" id="ARBA00022692"/>
    </source>
</evidence>
<dbReference type="InterPro" id="IPR001320">
    <property type="entry name" value="Iontro_rcpt_C"/>
</dbReference>
<dbReference type="EMBL" id="VSRR010000094">
    <property type="protein sequence ID" value="MPC09953.1"/>
    <property type="molecule type" value="Genomic_DNA"/>
</dbReference>
<evidence type="ECO:0000256" key="2">
    <source>
        <dbReference type="ARBA" id="ARBA00008685"/>
    </source>
</evidence>
<dbReference type="GO" id="GO:0005886">
    <property type="term" value="C:plasma membrane"/>
    <property type="evidence" value="ECO:0007669"/>
    <property type="project" value="UniProtKB-SubCell"/>
</dbReference>
<evidence type="ECO:0000256" key="6">
    <source>
        <dbReference type="ARBA" id="ARBA00023136"/>
    </source>
</evidence>
<keyword evidence="3" id="KW-1003">Cell membrane</keyword>
<evidence type="ECO:0000256" key="1">
    <source>
        <dbReference type="ARBA" id="ARBA00004651"/>
    </source>
</evidence>
<keyword evidence="7" id="KW-0675">Receptor</keyword>
<dbReference type="Proteomes" id="UP000324222">
    <property type="component" value="Unassembled WGS sequence"/>
</dbReference>
<feature type="transmembrane region" description="Helical" evidence="9">
    <location>
        <begin position="168"/>
        <end position="190"/>
    </location>
</feature>
<proteinExistence type="inferred from homology"/>
<evidence type="ECO:0000256" key="5">
    <source>
        <dbReference type="ARBA" id="ARBA00022989"/>
    </source>
</evidence>
<accession>A0A5B7CR45</accession>
<evidence type="ECO:0000313" key="12">
    <source>
        <dbReference type="Proteomes" id="UP000324222"/>
    </source>
</evidence>
<dbReference type="GO" id="GO:0050906">
    <property type="term" value="P:detection of stimulus involved in sensory perception"/>
    <property type="evidence" value="ECO:0007669"/>
    <property type="project" value="UniProtKB-ARBA"/>
</dbReference>